<dbReference type="GO" id="GO:0050482">
    <property type="term" value="P:arachidonate secretion"/>
    <property type="evidence" value="ECO:0007669"/>
    <property type="project" value="InterPro"/>
</dbReference>
<dbReference type="WBParaSite" id="DME_0000159601-mRNA-1">
    <property type="protein sequence ID" value="DME_0000159601-mRNA-1"/>
    <property type="gene ID" value="DME_0000159601"/>
</dbReference>
<dbReference type="GO" id="GO:0006644">
    <property type="term" value="P:phospholipid metabolic process"/>
    <property type="evidence" value="ECO:0007669"/>
    <property type="project" value="InterPro"/>
</dbReference>
<gene>
    <name evidence="3" type="ORF">DME_LOCUS5956</name>
</gene>
<comment type="subcellular location">
    <subcellularLocation>
        <location evidence="1">Secreted</location>
    </subcellularLocation>
</comment>
<dbReference type="Proteomes" id="UP000038040">
    <property type="component" value="Unplaced"/>
</dbReference>
<evidence type="ECO:0000256" key="2">
    <source>
        <dbReference type="ARBA" id="ARBA00022525"/>
    </source>
</evidence>
<sequence length="287" mass="33185">MISIGFTISHKLATFENWQKWYCGSDDETRRHSYKTIAEECPDVLDQFNECCWVHDQCYADQLGKINCDNHFCQCLDIIAMKAKHYDDCKMNAWWACFAVQVFGDHAYVASASQNRTMKTSTVTKKDTTTTNAPTVCVIDDEEVHEHYKMASNTCRDQKNEFTKCCEQHTMCHRNLSNNPKFCHKAFASCLIDHINEDNNSDSDCRKAAYLIYNELSGEGSDEPKECLQLKIACSAGHYFLHQRRLGLEFRRGVFQFDKLNGVLKDLLKFLCLPVPYINIPQKRPRI</sequence>
<dbReference type="SUPFAM" id="SSF48619">
    <property type="entry name" value="Phospholipase A2, PLA2"/>
    <property type="match status" value="1"/>
</dbReference>
<dbReference type="GO" id="GO:0005576">
    <property type="term" value="C:extracellular region"/>
    <property type="evidence" value="ECO:0007669"/>
    <property type="project" value="UniProtKB-SubCell"/>
</dbReference>
<evidence type="ECO:0000313" key="4">
    <source>
        <dbReference type="Proteomes" id="UP000038040"/>
    </source>
</evidence>
<dbReference type="PANTHER" id="PTHR34228:SF6">
    <property type="entry name" value="PHOSPHOLIPASE A2"/>
    <property type="match status" value="1"/>
</dbReference>
<dbReference type="EMBL" id="UYYG01001154">
    <property type="protein sequence ID" value="VDN55983.1"/>
    <property type="molecule type" value="Genomic_DNA"/>
</dbReference>
<proteinExistence type="predicted"/>
<reference evidence="3 5" key="2">
    <citation type="submission" date="2018-11" db="EMBL/GenBank/DDBJ databases">
        <authorList>
            <consortium name="Pathogen Informatics"/>
        </authorList>
    </citation>
    <scope>NUCLEOTIDE SEQUENCE [LARGE SCALE GENOMIC DNA]</scope>
</reference>
<dbReference type="InterPro" id="IPR036444">
    <property type="entry name" value="PLipase_A2_dom_sf"/>
</dbReference>
<reference evidence="6" key="1">
    <citation type="submission" date="2017-02" db="UniProtKB">
        <authorList>
            <consortium name="WormBaseParasite"/>
        </authorList>
    </citation>
    <scope>IDENTIFICATION</scope>
</reference>
<dbReference type="OrthoDB" id="5781547at2759"/>
<dbReference type="GO" id="GO:0004623">
    <property type="term" value="F:phospholipase A2 activity"/>
    <property type="evidence" value="ECO:0007669"/>
    <property type="project" value="InterPro"/>
</dbReference>
<dbReference type="Proteomes" id="UP000274756">
    <property type="component" value="Unassembled WGS sequence"/>
</dbReference>
<dbReference type="InterPro" id="IPR033113">
    <property type="entry name" value="PLA2_histidine"/>
</dbReference>
<evidence type="ECO:0000313" key="6">
    <source>
        <dbReference type="WBParaSite" id="DME_0000159601-mRNA-1"/>
    </source>
</evidence>
<keyword evidence="2" id="KW-0964">Secreted</keyword>
<organism evidence="4 6">
    <name type="scientific">Dracunculus medinensis</name>
    <name type="common">Guinea worm</name>
    <dbReference type="NCBI Taxonomy" id="318479"/>
    <lineage>
        <taxon>Eukaryota</taxon>
        <taxon>Metazoa</taxon>
        <taxon>Ecdysozoa</taxon>
        <taxon>Nematoda</taxon>
        <taxon>Chromadorea</taxon>
        <taxon>Rhabditida</taxon>
        <taxon>Spirurina</taxon>
        <taxon>Dracunculoidea</taxon>
        <taxon>Dracunculidae</taxon>
        <taxon>Dracunculus</taxon>
    </lineage>
</organism>
<dbReference type="InterPro" id="IPR053322">
    <property type="entry name" value="PLA2-like"/>
</dbReference>
<evidence type="ECO:0000313" key="5">
    <source>
        <dbReference type="Proteomes" id="UP000274756"/>
    </source>
</evidence>
<dbReference type="PROSITE" id="PS00118">
    <property type="entry name" value="PA2_HIS"/>
    <property type="match status" value="1"/>
</dbReference>
<evidence type="ECO:0000313" key="3">
    <source>
        <dbReference type="EMBL" id="VDN55983.1"/>
    </source>
</evidence>
<keyword evidence="5" id="KW-1185">Reference proteome</keyword>
<dbReference type="PANTHER" id="PTHR34228">
    <property type="entry name" value="PROTEIN CBG09474-RELATED"/>
    <property type="match status" value="1"/>
</dbReference>
<accession>A0A0N4U499</accession>
<protein>
    <submittedName>
        <fullName evidence="6">PA2c domain-containing protein</fullName>
    </submittedName>
</protein>
<evidence type="ECO:0000256" key="1">
    <source>
        <dbReference type="ARBA" id="ARBA00004613"/>
    </source>
</evidence>
<dbReference type="AlphaFoldDB" id="A0A0N4U499"/>
<name>A0A0N4U499_DRAME</name>